<feature type="non-terminal residue" evidence="1">
    <location>
        <position position="84"/>
    </location>
</feature>
<dbReference type="Proteomes" id="UP000305238">
    <property type="component" value="Unassembled WGS sequence"/>
</dbReference>
<dbReference type="RefSeq" id="WP_205719775.1">
    <property type="nucleotide sequence ID" value="NZ_VCKZ01000759.1"/>
</dbReference>
<dbReference type="EMBL" id="VCKZ01000759">
    <property type="protein sequence ID" value="TMR21727.1"/>
    <property type="molecule type" value="Genomic_DNA"/>
</dbReference>
<comment type="caution">
    <text evidence="1">The sequence shown here is derived from an EMBL/GenBank/DDBJ whole genome shotgun (WGS) entry which is preliminary data.</text>
</comment>
<evidence type="ECO:0000313" key="2">
    <source>
        <dbReference type="Proteomes" id="UP000305238"/>
    </source>
</evidence>
<protein>
    <submittedName>
        <fullName evidence="1">Uncharacterized protein</fullName>
    </submittedName>
</protein>
<gene>
    <name evidence="1" type="ORF">ETD96_44075</name>
</gene>
<organism evidence="1 2">
    <name type="scientific">Actinomadura geliboluensis</name>
    <dbReference type="NCBI Taxonomy" id="882440"/>
    <lineage>
        <taxon>Bacteria</taxon>
        <taxon>Bacillati</taxon>
        <taxon>Actinomycetota</taxon>
        <taxon>Actinomycetes</taxon>
        <taxon>Streptosporangiales</taxon>
        <taxon>Thermomonosporaceae</taxon>
        <taxon>Actinomadura</taxon>
    </lineage>
</organism>
<sequence length="84" mass="8882">MNGMTLTWKRTPANTVVPVGPGVYFAPAKGASLTARAAVLSGLLPPEAVIARRTAAWIWGLDVLPPGMDETDWPVDLITPEPST</sequence>
<dbReference type="AlphaFoldDB" id="A0A5S4FLX3"/>
<keyword evidence="2" id="KW-1185">Reference proteome</keyword>
<accession>A0A5S4FLX3</accession>
<evidence type="ECO:0000313" key="1">
    <source>
        <dbReference type="EMBL" id="TMR21727.1"/>
    </source>
</evidence>
<reference evidence="1 2" key="1">
    <citation type="submission" date="2019-05" db="EMBL/GenBank/DDBJ databases">
        <title>Draft genome sequence of Actinomadura geliboluensis A8036.</title>
        <authorList>
            <person name="Saricaoglu S."/>
            <person name="Isik K."/>
        </authorList>
    </citation>
    <scope>NUCLEOTIDE SEQUENCE [LARGE SCALE GENOMIC DNA]</scope>
    <source>
        <strain evidence="1 2">A8036</strain>
    </source>
</reference>
<proteinExistence type="predicted"/>
<name>A0A5S4FLX3_9ACTN</name>